<keyword evidence="10" id="KW-1015">Disulfide bond</keyword>
<dbReference type="PANTHER" id="PTHR35457">
    <property type="entry name" value="HEME A SYNTHASE"/>
    <property type="match status" value="1"/>
</dbReference>
<feature type="transmembrane region" description="Helical" evidence="13">
    <location>
        <begin position="188"/>
        <end position="216"/>
    </location>
</feature>
<dbReference type="InterPro" id="IPR050450">
    <property type="entry name" value="COX15/CtaA_HemeA_synthase"/>
</dbReference>
<feature type="region of interest" description="Disordered" evidence="12">
    <location>
        <begin position="331"/>
        <end position="351"/>
    </location>
</feature>
<feature type="transmembrane region" description="Helical" evidence="13">
    <location>
        <begin position="36"/>
        <end position="59"/>
    </location>
</feature>
<keyword evidence="4" id="KW-0479">Metal-binding</keyword>
<evidence type="ECO:0000256" key="9">
    <source>
        <dbReference type="ARBA" id="ARBA00023136"/>
    </source>
</evidence>
<evidence type="ECO:0000313" key="14">
    <source>
        <dbReference type="EMBL" id="MCL6423438.1"/>
    </source>
</evidence>
<evidence type="ECO:0000313" key="15">
    <source>
        <dbReference type="Proteomes" id="UP001203761"/>
    </source>
</evidence>
<evidence type="ECO:0000256" key="7">
    <source>
        <dbReference type="ARBA" id="ARBA00023004"/>
    </source>
</evidence>
<keyword evidence="5 13" id="KW-1133">Transmembrane helix</keyword>
<dbReference type="Pfam" id="PF02628">
    <property type="entry name" value="COX15-CtaA"/>
    <property type="match status" value="1"/>
</dbReference>
<feature type="transmembrane region" description="Helical" evidence="13">
    <location>
        <begin position="156"/>
        <end position="176"/>
    </location>
</feature>
<comment type="subcellular location">
    <subcellularLocation>
        <location evidence="1">Membrane</location>
        <topology evidence="1">Multi-pass membrane protein</topology>
    </subcellularLocation>
</comment>
<proteinExistence type="predicted"/>
<dbReference type="InterPro" id="IPR003780">
    <property type="entry name" value="COX15/CtaA_fam"/>
</dbReference>
<evidence type="ECO:0000256" key="2">
    <source>
        <dbReference type="ARBA" id="ARBA00022475"/>
    </source>
</evidence>
<evidence type="ECO:0000256" key="1">
    <source>
        <dbReference type="ARBA" id="ARBA00004141"/>
    </source>
</evidence>
<evidence type="ECO:0000256" key="13">
    <source>
        <dbReference type="SAM" id="Phobius"/>
    </source>
</evidence>
<dbReference type="RefSeq" id="WP_249737516.1">
    <property type="nucleotide sequence ID" value="NZ_JAKNCJ010000003.1"/>
</dbReference>
<keyword evidence="7" id="KW-0408">Iron</keyword>
<keyword evidence="3 13" id="KW-0812">Transmembrane</keyword>
<evidence type="ECO:0000256" key="5">
    <source>
        <dbReference type="ARBA" id="ARBA00022989"/>
    </source>
</evidence>
<comment type="pathway">
    <text evidence="11">Porphyrin-containing compound metabolism.</text>
</comment>
<keyword evidence="6" id="KW-0560">Oxidoreductase</keyword>
<organism evidence="14 15">
    <name type="scientific">Brachybacterium equifaecis</name>
    <dbReference type="NCBI Taxonomy" id="2910770"/>
    <lineage>
        <taxon>Bacteria</taxon>
        <taxon>Bacillati</taxon>
        <taxon>Actinomycetota</taxon>
        <taxon>Actinomycetes</taxon>
        <taxon>Micrococcales</taxon>
        <taxon>Dermabacteraceae</taxon>
        <taxon>Brachybacterium</taxon>
    </lineage>
</organism>
<keyword evidence="8" id="KW-0350">Heme biosynthesis</keyword>
<evidence type="ECO:0000256" key="4">
    <source>
        <dbReference type="ARBA" id="ARBA00022723"/>
    </source>
</evidence>
<protein>
    <submittedName>
        <fullName evidence="14">COX15/CtaA family protein</fullName>
    </submittedName>
</protein>
<evidence type="ECO:0000256" key="12">
    <source>
        <dbReference type="SAM" id="MobiDB-lite"/>
    </source>
</evidence>
<evidence type="ECO:0000256" key="8">
    <source>
        <dbReference type="ARBA" id="ARBA00023133"/>
    </source>
</evidence>
<keyword evidence="9 13" id="KW-0472">Membrane</keyword>
<evidence type="ECO:0000256" key="3">
    <source>
        <dbReference type="ARBA" id="ARBA00022692"/>
    </source>
</evidence>
<evidence type="ECO:0000256" key="11">
    <source>
        <dbReference type="ARBA" id="ARBA00023444"/>
    </source>
</evidence>
<accession>A0ABT0R1U8</accession>
<dbReference type="Proteomes" id="UP001203761">
    <property type="component" value="Unassembled WGS sequence"/>
</dbReference>
<dbReference type="EMBL" id="JAKNCJ010000003">
    <property type="protein sequence ID" value="MCL6423438.1"/>
    <property type="molecule type" value="Genomic_DNA"/>
</dbReference>
<feature type="transmembrane region" description="Helical" evidence="13">
    <location>
        <begin position="297"/>
        <end position="317"/>
    </location>
</feature>
<comment type="caution">
    <text evidence="14">The sequence shown here is derived from an EMBL/GenBank/DDBJ whole genome shotgun (WGS) entry which is preliminary data.</text>
</comment>
<feature type="transmembrane region" description="Helical" evidence="13">
    <location>
        <begin position="271"/>
        <end position="291"/>
    </location>
</feature>
<feature type="transmembrane region" description="Helical" evidence="13">
    <location>
        <begin position="99"/>
        <end position="119"/>
    </location>
</feature>
<feature type="transmembrane region" description="Helical" evidence="13">
    <location>
        <begin position="236"/>
        <end position="259"/>
    </location>
</feature>
<feature type="transmembrane region" description="Helical" evidence="13">
    <location>
        <begin position="126"/>
        <end position="150"/>
    </location>
</feature>
<dbReference type="PANTHER" id="PTHR35457:SF1">
    <property type="entry name" value="HEME A SYNTHASE"/>
    <property type="match status" value="1"/>
</dbReference>
<evidence type="ECO:0000256" key="10">
    <source>
        <dbReference type="ARBA" id="ARBA00023157"/>
    </source>
</evidence>
<keyword evidence="15" id="KW-1185">Reference proteome</keyword>
<gene>
    <name evidence="14" type="ORF">Bequi_08565</name>
</gene>
<keyword evidence="2" id="KW-1003">Cell membrane</keyword>
<reference evidence="14" key="1">
    <citation type="submission" date="2022-02" db="EMBL/GenBank/DDBJ databases">
        <authorList>
            <person name="Lee M."/>
            <person name="Kim S.-J."/>
            <person name="Jung M.-Y."/>
        </authorList>
    </citation>
    <scope>NUCLEOTIDE SEQUENCE</scope>
    <source>
        <strain evidence="14">JHP9</strain>
    </source>
</reference>
<name>A0ABT0R1U8_9MICO</name>
<evidence type="ECO:0000256" key="6">
    <source>
        <dbReference type="ARBA" id="ARBA00023002"/>
    </source>
</evidence>
<sequence length="351" mass="36974">MTMPSAADRTLAAEPAGGAPLFGSRALAALQPWQRIALAVVFWGNLLCQMGIILTGGVVRLTGSGLGCSTWPNCEPGQFTPRYTPEMGLRPFIEFGNRTLTGVLGVFAIAVLVLSILWLRRKGGGFLVLAALPLVGTALQAIIGMVIVRLHLHPGAVAPHFLVSIGLVVVSSILLARLREGDGRVHRVIPTALMALAFALGAVAAVVLVLGTVVTSSGPHSGDLDVTLRLGLDPRMVSWLHADSVMMFCGLLVGLLIALHLVRTPRRTRRAAWILVAVTAAQGALGYVQYFTGLPEILVGLHMALAAVFTASVTWLITCGFSWREQVEVEGGSDDGTAGQDRLVSAEAAAR</sequence>